<dbReference type="InterPro" id="IPR003000">
    <property type="entry name" value="Sirtuin"/>
</dbReference>
<evidence type="ECO:0000256" key="12">
    <source>
        <dbReference type="ARBA" id="ARBA00023053"/>
    </source>
</evidence>
<keyword evidence="10 21" id="KW-1133">Transmembrane helix</keyword>
<dbReference type="InterPro" id="IPR026591">
    <property type="entry name" value="Sirtuin_cat_small_dom_sf"/>
</dbReference>
<comment type="similarity">
    <text evidence="3 20">Belongs to the amiloride-sensitive sodium channel (TC 1.A.6) family.</text>
</comment>
<keyword evidence="7 20" id="KW-0812">Transmembrane</keyword>
<dbReference type="AlphaFoldDB" id="A0A9N8KZ41"/>
<evidence type="ECO:0000256" key="9">
    <source>
        <dbReference type="ARBA" id="ARBA00022833"/>
    </source>
</evidence>
<dbReference type="Proteomes" id="UP001154114">
    <property type="component" value="Chromosome 20"/>
</dbReference>
<dbReference type="CDD" id="cd01408">
    <property type="entry name" value="SIRT1"/>
    <property type="match status" value="1"/>
</dbReference>
<keyword evidence="16 20" id="KW-0407">Ion channel</keyword>
<evidence type="ECO:0000256" key="15">
    <source>
        <dbReference type="ARBA" id="ARBA00023201"/>
    </source>
</evidence>
<dbReference type="GO" id="GO:0005634">
    <property type="term" value="C:nucleus"/>
    <property type="evidence" value="ECO:0007669"/>
    <property type="project" value="TreeGrafter"/>
</dbReference>
<dbReference type="GO" id="GO:0070403">
    <property type="term" value="F:NAD+ binding"/>
    <property type="evidence" value="ECO:0007669"/>
    <property type="project" value="InterPro"/>
</dbReference>
<dbReference type="Gene3D" id="3.40.50.1220">
    <property type="entry name" value="TPP-binding domain"/>
    <property type="match status" value="1"/>
</dbReference>
<dbReference type="GO" id="GO:0046872">
    <property type="term" value="F:metal ion binding"/>
    <property type="evidence" value="ECO:0007669"/>
    <property type="project" value="UniProtKB-KW"/>
</dbReference>
<keyword evidence="12" id="KW-0915">Sodium</keyword>
<keyword evidence="9 19" id="KW-0862">Zinc</keyword>
<proteinExistence type="inferred from homology"/>
<comment type="subcellular location">
    <subcellularLocation>
        <location evidence="2">Membrane</location>
        <topology evidence="2">Multi-pass membrane protein</topology>
    </subcellularLocation>
</comment>
<feature type="binding site" evidence="19">
    <location>
        <position position="713"/>
    </location>
    <ligand>
        <name>Zn(2+)</name>
        <dbReference type="ChEBI" id="CHEBI:29105"/>
    </ligand>
</feature>
<keyword evidence="5 20" id="KW-0894">Sodium channel</keyword>
<accession>A0A9N8KZ41</accession>
<comment type="catalytic activity">
    <reaction evidence="17">
        <text>N(6)-hexadecanoyl-L-lysyl-[protein] + NAD(+) + H2O = 2''-O-hexadecanoyl-ADP-D-ribose + nicotinamide + L-lysyl-[protein]</text>
        <dbReference type="Rhea" id="RHEA:70563"/>
        <dbReference type="Rhea" id="RHEA-COMP:9752"/>
        <dbReference type="Rhea" id="RHEA-COMP:14175"/>
        <dbReference type="ChEBI" id="CHEBI:15377"/>
        <dbReference type="ChEBI" id="CHEBI:17154"/>
        <dbReference type="ChEBI" id="CHEBI:29969"/>
        <dbReference type="ChEBI" id="CHEBI:57540"/>
        <dbReference type="ChEBI" id="CHEBI:138936"/>
        <dbReference type="ChEBI" id="CHEBI:189673"/>
    </reaction>
    <physiologicalReaction direction="left-to-right" evidence="17">
        <dbReference type="Rhea" id="RHEA:70564"/>
    </physiologicalReaction>
</comment>
<keyword evidence="4 20" id="KW-0813">Transport</keyword>
<evidence type="ECO:0000256" key="17">
    <source>
        <dbReference type="ARBA" id="ARBA00048378"/>
    </source>
</evidence>
<evidence type="ECO:0000256" key="7">
    <source>
        <dbReference type="ARBA" id="ARBA00022692"/>
    </source>
</evidence>
<name>A0A9N8KZ41_CHRIL</name>
<evidence type="ECO:0000256" key="2">
    <source>
        <dbReference type="ARBA" id="ARBA00004141"/>
    </source>
</evidence>
<dbReference type="GO" id="GO:0017136">
    <property type="term" value="F:histone deacetylase activity, NAD-dependent"/>
    <property type="evidence" value="ECO:0007669"/>
    <property type="project" value="TreeGrafter"/>
</dbReference>
<dbReference type="InterPro" id="IPR050134">
    <property type="entry name" value="NAD-dep_sirtuin_deacylases"/>
</dbReference>
<evidence type="ECO:0000256" key="4">
    <source>
        <dbReference type="ARBA" id="ARBA00022448"/>
    </source>
</evidence>
<dbReference type="Pfam" id="PF00858">
    <property type="entry name" value="ASC"/>
    <property type="match status" value="1"/>
</dbReference>
<feature type="binding site" evidence="19">
    <location>
        <position position="686"/>
    </location>
    <ligand>
        <name>Zn(2+)</name>
        <dbReference type="ChEBI" id="CHEBI:29105"/>
    </ligand>
</feature>
<evidence type="ECO:0000256" key="21">
    <source>
        <dbReference type="SAM" id="Phobius"/>
    </source>
</evidence>
<dbReference type="Gene3D" id="2.60.470.10">
    <property type="entry name" value="Acid-sensing ion channels like domains"/>
    <property type="match status" value="1"/>
</dbReference>
<dbReference type="OrthoDB" id="420264at2759"/>
<keyword evidence="13 20" id="KW-0406">Ion transport</keyword>
<evidence type="ECO:0000256" key="3">
    <source>
        <dbReference type="ARBA" id="ARBA00007193"/>
    </source>
</evidence>
<keyword evidence="14 21" id="KW-0472">Membrane</keyword>
<dbReference type="GO" id="GO:0005272">
    <property type="term" value="F:sodium channel activity"/>
    <property type="evidence" value="ECO:0007669"/>
    <property type="project" value="UniProtKB-KW"/>
</dbReference>
<keyword evidence="24" id="KW-1185">Reference proteome</keyword>
<feature type="binding site" evidence="19">
    <location>
        <position position="710"/>
    </location>
    <ligand>
        <name>Zn(2+)</name>
        <dbReference type="ChEBI" id="CHEBI:29105"/>
    </ligand>
</feature>
<dbReference type="EMBL" id="LR824023">
    <property type="protein sequence ID" value="CAD0203774.1"/>
    <property type="molecule type" value="Genomic_DNA"/>
</dbReference>
<keyword evidence="15 20" id="KW-0739">Sodium transport</keyword>
<feature type="domain" description="Deacetylase sirtuin-type" evidence="22">
    <location>
        <begin position="548"/>
        <end position="824"/>
    </location>
</feature>
<evidence type="ECO:0000256" key="19">
    <source>
        <dbReference type="PROSITE-ProRule" id="PRU00236"/>
    </source>
</evidence>
<evidence type="ECO:0000313" key="23">
    <source>
        <dbReference type="EMBL" id="CAD0203774.1"/>
    </source>
</evidence>
<evidence type="ECO:0000256" key="5">
    <source>
        <dbReference type="ARBA" id="ARBA00022461"/>
    </source>
</evidence>
<dbReference type="SUPFAM" id="SSF52467">
    <property type="entry name" value="DHS-like NAD/FAD-binding domain"/>
    <property type="match status" value="1"/>
</dbReference>
<dbReference type="InterPro" id="IPR001873">
    <property type="entry name" value="ENaC"/>
</dbReference>
<dbReference type="InterPro" id="IPR026590">
    <property type="entry name" value="Ssirtuin_cat_dom"/>
</dbReference>
<reference evidence="23" key="1">
    <citation type="submission" date="2021-12" db="EMBL/GenBank/DDBJ databases">
        <authorList>
            <person name="King R."/>
        </authorList>
    </citation>
    <scope>NUCLEOTIDE SEQUENCE</scope>
</reference>
<gene>
    <name evidence="23" type="ORF">CINC_LOCUS6085</name>
</gene>
<feature type="binding site" evidence="19">
    <location>
        <position position="689"/>
    </location>
    <ligand>
        <name>Zn(2+)</name>
        <dbReference type="ChEBI" id="CHEBI:29105"/>
    </ligand>
</feature>
<organism evidence="23 24">
    <name type="scientific">Chrysodeixis includens</name>
    <name type="common">Soybean looper</name>
    <name type="synonym">Pseudoplusia includens</name>
    <dbReference type="NCBI Taxonomy" id="689277"/>
    <lineage>
        <taxon>Eukaryota</taxon>
        <taxon>Metazoa</taxon>
        <taxon>Ecdysozoa</taxon>
        <taxon>Arthropoda</taxon>
        <taxon>Hexapoda</taxon>
        <taxon>Insecta</taxon>
        <taxon>Pterygota</taxon>
        <taxon>Neoptera</taxon>
        <taxon>Endopterygota</taxon>
        <taxon>Lepidoptera</taxon>
        <taxon>Glossata</taxon>
        <taxon>Ditrysia</taxon>
        <taxon>Noctuoidea</taxon>
        <taxon>Noctuidae</taxon>
        <taxon>Plusiinae</taxon>
        <taxon>Chrysodeixis</taxon>
    </lineage>
</organism>
<evidence type="ECO:0000256" key="20">
    <source>
        <dbReference type="RuleBase" id="RU000679"/>
    </source>
</evidence>
<dbReference type="InterPro" id="IPR029035">
    <property type="entry name" value="DHS-like_NAD/FAD-binding_dom"/>
</dbReference>
<keyword evidence="6" id="KW-0808">Transferase</keyword>
<dbReference type="PROSITE" id="PS50305">
    <property type="entry name" value="SIRTUIN"/>
    <property type="match status" value="1"/>
</dbReference>
<dbReference type="Gene3D" id="3.30.1600.10">
    <property type="entry name" value="SIR2/SIRT2 'Small Domain"/>
    <property type="match status" value="1"/>
</dbReference>
<dbReference type="Pfam" id="PF02146">
    <property type="entry name" value="SIR2"/>
    <property type="match status" value="1"/>
</dbReference>
<evidence type="ECO:0000313" key="24">
    <source>
        <dbReference type="Proteomes" id="UP001154114"/>
    </source>
</evidence>
<dbReference type="PANTHER" id="PTHR11085:SF6">
    <property type="entry name" value="NAD-DEPENDENT PROTEIN DEACETYLASE SIRTUIN-2"/>
    <property type="match status" value="1"/>
</dbReference>
<evidence type="ECO:0000256" key="18">
    <source>
        <dbReference type="ARBA" id="ARBA00048905"/>
    </source>
</evidence>
<evidence type="ECO:0000256" key="14">
    <source>
        <dbReference type="ARBA" id="ARBA00023136"/>
    </source>
</evidence>
<evidence type="ECO:0000256" key="6">
    <source>
        <dbReference type="ARBA" id="ARBA00022679"/>
    </source>
</evidence>
<comment type="cofactor">
    <cofactor evidence="1">
        <name>Zn(2+)</name>
        <dbReference type="ChEBI" id="CHEBI:29105"/>
    </cofactor>
</comment>
<evidence type="ECO:0000259" key="22">
    <source>
        <dbReference type="PROSITE" id="PS50305"/>
    </source>
</evidence>
<comment type="catalytic activity">
    <reaction evidence="18">
        <text>N(6)-tetradecanoyl-L-lysyl-[protein] + NAD(+) + H2O = 2''-O-tetradecanoyl-ADP-D-ribose + nicotinamide + L-lysyl-[protein]</text>
        <dbReference type="Rhea" id="RHEA:70567"/>
        <dbReference type="Rhea" id="RHEA-COMP:9752"/>
        <dbReference type="Rhea" id="RHEA-COMP:15437"/>
        <dbReference type="ChEBI" id="CHEBI:15377"/>
        <dbReference type="ChEBI" id="CHEBI:17154"/>
        <dbReference type="ChEBI" id="CHEBI:29969"/>
        <dbReference type="ChEBI" id="CHEBI:57540"/>
        <dbReference type="ChEBI" id="CHEBI:141129"/>
        <dbReference type="ChEBI" id="CHEBI:189674"/>
    </reaction>
    <physiologicalReaction direction="left-to-right" evidence="18">
        <dbReference type="Rhea" id="RHEA:70568"/>
    </physiologicalReaction>
</comment>
<dbReference type="PANTHER" id="PTHR11085">
    <property type="entry name" value="NAD-DEPENDENT PROTEIN DEACYLASE SIRTUIN-5, MITOCHONDRIAL-RELATED"/>
    <property type="match status" value="1"/>
</dbReference>
<keyword evidence="11" id="KW-0520">NAD</keyword>
<evidence type="ECO:0000256" key="10">
    <source>
        <dbReference type="ARBA" id="ARBA00022989"/>
    </source>
</evidence>
<sequence>MDFKTPWWVKFRKRGYKPRNYLTFEMILRRSFVETVQEYLSCASIAGIREINNPDSTLLQRAFRVILLIASLVSVIYFLQYTWVSTLANPLVVTGESSVYPIKDIDFPAVAFCNINRISQKSLKKHAAASYPRLSKMNMTLTDLEYFYQNMGRLIDFAYEDIGLYTKLMDAFSLEEFSDLTVDLMKMLAPSCKDMMIKCQWAGRIVDCKTIFELRRTVLGHCCTFNYVLDYNAAISLHATIAPVKRQIVPGVNNGLRVVLDAMVDDYAYPLTYRTGFEVLVFDPIHFADMTGGRVIQRMVQPNQEQFFQLESVKQIASPEVRKYPLSARKCLFRDENVQEFHNKYSYSACVVKCRIQSVQSLCKCIPYFMPTSYKNVPTCTLKNLRCLDKYREKLQYLYPLDSDDTEGLEQELVDSLYCPDCLPDCELTHHYTKSFKIPLPLPNGTKKHKGFVSEFLNGINLTNKCVISIYHPTTSGILHRLDVVAYWFEILSDDPVDRPVPSVPPNPVENLGARIRDLDVDSIRRYLAQKLGFYEAAESTPPVPVDQVLDEVNLDGIVKWIKNERCKNIITLAGAGISTSAGIPDFRSPETGLYHNLQKYDLPEPQAIFEINFFRQNPKPFFMLAKELYPGRFKPTISHYFIKLLHEKGLLLRHYTQNIDTLERCAGIPEDKLVEAHGTFYTSHCLDCRKEYSLEYVKERIFADQIPICTECPGVVKPDIVFFGESLPDRFQRCLQEDFQHLTLTAIQEVVGGFDSHPRQMVPEWCPRLLINREKAGMRSPLLRLWGVMSGGLQLDDDAVRDVARLGDCDDGCQDLADRLGWGDELRAMIARDYERLELEASLSPTPVPAAAAPTDPKL</sequence>
<evidence type="ECO:0000256" key="16">
    <source>
        <dbReference type="ARBA" id="ARBA00023303"/>
    </source>
</evidence>
<protein>
    <recommendedName>
        <fullName evidence="22">Deacetylase sirtuin-type domain-containing protein</fullName>
    </recommendedName>
</protein>
<evidence type="ECO:0000256" key="1">
    <source>
        <dbReference type="ARBA" id="ARBA00001947"/>
    </source>
</evidence>
<evidence type="ECO:0000256" key="8">
    <source>
        <dbReference type="ARBA" id="ARBA00022723"/>
    </source>
</evidence>
<evidence type="ECO:0000256" key="13">
    <source>
        <dbReference type="ARBA" id="ARBA00023065"/>
    </source>
</evidence>
<dbReference type="GO" id="GO:0016020">
    <property type="term" value="C:membrane"/>
    <property type="evidence" value="ECO:0007669"/>
    <property type="project" value="UniProtKB-SubCell"/>
</dbReference>
<keyword evidence="8 19" id="KW-0479">Metal-binding</keyword>
<feature type="active site" description="Proton acceptor" evidence="19">
    <location>
        <position position="678"/>
    </location>
</feature>
<evidence type="ECO:0000256" key="11">
    <source>
        <dbReference type="ARBA" id="ARBA00023027"/>
    </source>
</evidence>
<feature type="transmembrane region" description="Helical" evidence="21">
    <location>
        <begin position="65"/>
        <end position="84"/>
    </location>
</feature>